<evidence type="ECO:0008006" key="10">
    <source>
        <dbReference type="Google" id="ProtNLM"/>
    </source>
</evidence>
<protein>
    <recommendedName>
        <fullName evidence="10">DUF747-domain-containing protein</fullName>
    </recommendedName>
</protein>
<dbReference type="InterPro" id="IPR008010">
    <property type="entry name" value="Tatp1"/>
</dbReference>
<feature type="transmembrane region" description="Helical" evidence="7">
    <location>
        <begin position="449"/>
        <end position="471"/>
    </location>
</feature>
<keyword evidence="4 7" id="KW-1133">Transmembrane helix</keyword>
<feature type="transmembrane region" description="Helical" evidence="7">
    <location>
        <begin position="365"/>
        <end position="382"/>
    </location>
</feature>
<evidence type="ECO:0000313" key="8">
    <source>
        <dbReference type="EMBL" id="KAK8861330.1"/>
    </source>
</evidence>
<name>A0AAW0Z0P0_9TREE</name>
<comment type="similarity">
    <text evidence="2">Belongs to the TAPT1 family.</text>
</comment>
<feature type="compositionally biased region" description="Polar residues" evidence="6">
    <location>
        <begin position="20"/>
        <end position="37"/>
    </location>
</feature>
<accession>A0AAW0Z0P0</accession>
<keyword evidence="3 7" id="KW-0812">Transmembrane</keyword>
<dbReference type="Pfam" id="PF05346">
    <property type="entry name" value="DUF747"/>
    <property type="match status" value="1"/>
</dbReference>
<feature type="transmembrane region" description="Helical" evidence="7">
    <location>
        <begin position="326"/>
        <end position="345"/>
    </location>
</feature>
<evidence type="ECO:0000256" key="7">
    <source>
        <dbReference type="SAM" id="Phobius"/>
    </source>
</evidence>
<dbReference type="AlphaFoldDB" id="A0AAW0Z0P0"/>
<reference evidence="8 9" key="1">
    <citation type="journal article" date="2024" name="bioRxiv">
        <title>Comparative genomics of Cryptococcus and Kwoniella reveals pathogenesis evolution and contrasting karyotype dynamics via intercentromeric recombination or chromosome fusion.</title>
        <authorList>
            <person name="Coelho M.A."/>
            <person name="David-Palma M."/>
            <person name="Shea T."/>
            <person name="Bowers K."/>
            <person name="McGinley-Smith S."/>
            <person name="Mohammad A.W."/>
            <person name="Gnirke A."/>
            <person name="Yurkov A.M."/>
            <person name="Nowrousian M."/>
            <person name="Sun S."/>
            <person name="Cuomo C.A."/>
            <person name="Heitman J."/>
        </authorList>
    </citation>
    <scope>NUCLEOTIDE SEQUENCE [LARGE SCALE GENOMIC DNA]</scope>
    <source>
        <strain evidence="8 9">CBS 13917</strain>
    </source>
</reference>
<dbReference type="EMBL" id="JBCAWK010000004">
    <property type="protein sequence ID" value="KAK8861330.1"/>
    <property type="molecule type" value="Genomic_DNA"/>
</dbReference>
<keyword evidence="9" id="KW-1185">Reference proteome</keyword>
<dbReference type="GeneID" id="92179408"/>
<feature type="transmembrane region" description="Helical" evidence="7">
    <location>
        <begin position="636"/>
        <end position="659"/>
    </location>
</feature>
<evidence type="ECO:0000256" key="3">
    <source>
        <dbReference type="ARBA" id="ARBA00022692"/>
    </source>
</evidence>
<comment type="caution">
    <text evidence="8">The sequence shown here is derived from an EMBL/GenBank/DDBJ whole genome shotgun (WGS) entry which is preliminary data.</text>
</comment>
<feature type="compositionally biased region" description="Polar residues" evidence="6">
    <location>
        <begin position="97"/>
        <end position="113"/>
    </location>
</feature>
<organism evidence="8 9">
    <name type="scientific">Kwoniella newhampshirensis</name>
    <dbReference type="NCBI Taxonomy" id="1651941"/>
    <lineage>
        <taxon>Eukaryota</taxon>
        <taxon>Fungi</taxon>
        <taxon>Dikarya</taxon>
        <taxon>Basidiomycota</taxon>
        <taxon>Agaricomycotina</taxon>
        <taxon>Tremellomycetes</taxon>
        <taxon>Tremellales</taxon>
        <taxon>Cryptococcaceae</taxon>
        <taxon>Kwoniella</taxon>
    </lineage>
</organism>
<feature type="region of interest" description="Disordered" evidence="6">
    <location>
        <begin position="738"/>
        <end position="778"/>
    </location>
</feature>
<keyword evidence="5 7" id="KW-0472">Membrane</keyword>
<evidence type="ECO:0000256" key="1">
    <source>
        <dbReference type="ARBA" id="ARBA00004141"/>
    </source>
</evidence>
<comment type="subcellular location">
    <subcellularLocation>
        <location evidence="1">Membrane</location>
        <topology evidence="1">Multi-pass membrane protein</topology>
    </subcellularLocation>
</comment>
<gene>
    <name evidence="8" type="ORF">IAR55_002149</name>
</gene>
<dbReference type="KEGG" id="kne:92179408"/>
<evidence type="ECO:0000313" key="9">
    <source>
        <dbReference type="Proteomes" id="UP001388673"/>
    </source>
</evidence>
<evidence type="ECO:0000256" key="6">
    <source>
        <dbReference type="SAM" id="MobiDB-lite"/>
    </source>
</evidence>
<feature type="transmembrane region" description="Helical" evidence="7">
    <location>
        <begin position="684"/>
        <end position="712"/>
    </location>
</feature>
<evidence type="ECO:0000256" key="2">
    <source>
        <dbReference type="ARBA" id="ARBA00008803"/>
    </source>
</evidence>
<evidence type="ECO:0000256" key="5">
    <source>
        <dbReference type="ARBA" id="ARBA00023136"/>
    </source>
</evidence>
<feature type="compositionally biased region" description="Low complexity" evidence="6">
    <location>
        <begin position="73"/>
        <end position="89"/>
    </location>
</feature>
<proteinExistence type="inferred from homology"/>
<feature type="compositionally biased region" description="Polar residues" evidence="6">
    <location>
        <begin position="765"/>
        <end position="774"/>
    </location>
</feature>
<feature type="region of interest" description="Disordered" evidence="6">
    <location>
        <begin position="1"/>
        <end position="153"/>
    </location>
</feature>
<feature type="region of interest" description="Disordered" evidence="6">
    <location>
        <begin position="798"/>
        <end position="821"/>
    </location>
</feature>
<dbReference type="PANTHER" id="PTHR13317:SF4">
    <property type="entry name" value="TRANSMEMBRANE ANTERIOR POSTERIOR TRANSFORMATION PROTEIN 1 HOMOLOG"/>
    <property type="match status" value="1"/>
</dbReference>
<dbReference type="RefSeq" id="XP_066803955.1">
    <property type="nucleotide sequence ID" value="XM_066945266.1"/>
</dbReference>
<dbReference type="GO" id="GO:0005789">
    <property type="term" value="C:endoplasmic reticulum membrane"/>
    <property type="evidence" value="ECO:0007669"/>
    <property type="project" value="TreeGrafter"/>
</dbReference>
<sequence length="837" mass="93165">MREGIGSESVEAGPWRSQYDVDQSSWDPHGNTPSGSRSVRDLHDDDNDDPEETLREQEAEALEDAISPHRPSKSSSSSLSRPTLPPRRSTAPKVPHTSLSPINIPLHTSTSEICNLPSTSPDSGPDHDPSPSKHGYATFRPTTYSSLPPSPRVGAETEFELSVSVPPPLSSIMTKRGLGIKDLDSVLDKLHKASSPTPAQLNEEEDRDDTFWPARSRRVTIGEESTAGNAFRATGHTKGDMDGNEIGEAGLNSPTSDDNVLPIDIRFGERNDVLGIWDLLKDEMGAEDWDGWIVEGKWERISNFLAVPLAVEKTTFFGALLCLDGFLYNFTVLPIRSVFAMLRIITNIPRRKSWWPIPTAHLHSILRSLLLFIPTMILLMGTDASKMYHTVRGQDTIKLYVIFNALEIADRLCCAFGQDVLDTLFARETLSPSVRKRGKGRKRQQARPVFFFALSLGYVLVHSLIFFYMLVSLNVAINSYDYTLLSLLISNQFVEIKGSVFKKFEKENLFQIMCADIVERFQLSLMLSVIAIRNMIEMAGSEIAFLPKSFIRGKSLVDSILSPVLFVIVSEMVVDWLKHAFITKFNHVRASVYERFTDVLAKDVLMAGSTGQGRNRRKKRNHQVLLDQSPLVARRLGFASIPLACLVIRIGAQAIGMLTTSSHHNDESMNDLTSRTWAWNTFRWASWIGVGLCAWGCLVFVKVILGLSLLSFSAMRQEGMEMREAEDSVNDFGRAAVGESKEETEYNNQTSRFLSHPSDDLPDYTSPTTLNSPAPATPVPLPKSALLNSARRFENGVGSVDLGAKDSGGVGESKGGKKGKKWKLEEVERWTMVKRIW</sequence>
<evidence type="ECO:0000256" key="4">
    <source>
        <dbReference type="ARBA" id="ARBA00022989"/>
    </source>
</evidence>
<dbReference type="PANTHER" id="PTHR13317">
    <property type="entry name" value="TRANSMEMBRANE ANTERIOR POSTERIOR TRANSFORMATION PROTEIN 1 HOMOLOG"/>
    <property type="match status" value="1"/>
</dbReference>
<dbReference type="Proteomes" id="UP001388673">
    <property type="component" value="Unassembled WGS sequence"/>
</dbReference>